<dbReference type="Pfam" id="PF02790">
    <property type="entry name" value="COX2_TM"/>
    <property type="match status" value="1"/>
</dbReference>
<keyword evidence="9 18" id="KW-0999">Mitochondrion inner membrane</keyword>
<evidence type="ECO:0000256" key="18">
    <source>
        <dbReference type="RuleBase" id="RU000457"/>
    </source>
</evidence>
<dbReference type="InterPro" id="IPR011759">
    <property type="entry name" value="Cyt_c_oxidase_su2_TM_dom"/>
</dbReference>
<dbReference type="GO" id="GO:0042773">
    <property type="term" value="P:ATP synthesis coupled electron transport"/>
    <property type="evidence" value="ECO:0007669"/>
    <property type="project" value="TreeGrafter"/>
</dbReference>
<evidence type="ECO:0000256" key="1">
    <source>
        <dbReference type="ARBA" id="ARBA00004448"/>
    </source>
</evidence>
<comment type="subcellular location">
    <subcellularLocation>
        <location evidence="1 18">Mitochondrion inner membrane</location>
        <topology evidence="1 18">Multi-pass membrane protein</topology>
    </subcellularLocation>
</comment>
<feature type="domain" description="Cytochrome oxidase subunit II transmembrane region profile" evidence="21">
    <location>
        <begin position="1"/>
        <end position="91"/>
    </location>
</feature>
<evidence type="ECO:0000256" key="16">
    <source>
        <dbReference type="ARBA" id="ARBA00023136"/>
    </source>
</evidence>
<dbReference type="InterPro" id="IPR008972">
    <property type="entry name" value="Cupredoxin"/>
</dbReference>
<keyword evidence="14 18" id="KW-0186">Copper</keyword>
<keyword evidence="11" id="KW-1278">Translocase</keyword>
<evidence type="ECO:0000256" key="4">
    <source>
        <dbReference type="ARBA" id="ARBA00015946"/>
    </source>
</evidence>
<evidence type="ECO:0000256" key="15">
    <source>
        <dbReference type="ARBA" id="ARBA00023128"/>
    </source>
</evidence>
<evidence type="ECO:0000256" key="2">
    <source>
        <dbReference type="ARBA" id="ARBA00007866"/>
    </source>
</evidence>
<dbReference type="PROSITE" id="PS50857">
    <property type="entry name" value="COX2_CUA"/>
    <property type="match status" value="1"/>
</dbReference>
<dbReference type="SUPFAM" id="SSF49503">
    <property type="entry name" value="Cupredoxins"/>
    <property type="match status" value="1"/>
</dbReference>
<evidence type="ECO:0000256" key="10">
    <source>
        <dbReference type="ARBA" id="ARBA00022842"/>
    </source>
</evidence>
<dbReference type="InterPro" id="IPR002429">
    <property type="entry name" value="CcO_II-like_C"/>
</dbReference>
<dbReference type="EMBL" id="OL678010">
    <property type="protein sequence ID" value="UZZ43872.1"/>
    <property type="molecule type" value="Genomic_DNA"/>
</dbReference>
<dbReference type="Gene3D" id="1.10.287.90">
    <property type="match status" value="1"/>
</dbReference>
<keyword evidence="13 19" id="KW-1133">Transmembrane helix</keyword>
<reference evidence="22" key="2">
    <citation type="journal article" date="2022" name="Syst. Entomol.">
        <title>Massive gene rearrangements of mitochondrial genomes and implications for the phylogeny of Trichoptera (Insecta).</title>
        <authorList>
            <person name="Ge X."/>
            <person name="Peng L."/>
            <person name="Vogler A.P."/>
            <person name="Morse J.C."/>
            <person name="Yang L."/>
            <person name="Sun C."/>
            <person name="Wang B."/>
        </authorList>
    </citation>
    <scope>NUCLEOTIDE SEQUENCE</scope>
</reference>
<geneLocation type="mitochondrion" evidence="22"/>
<evidence type="ECO:0000256" key="17">
    <source>
        <dbReference type="ARBA" id="ARBA00049512"/>
    </source>
</evidence>
<keyword evidence="6 18" id="KW-0679">Respiratory chain</keyword>
<sequence>MISWSMMNIQNSNSPLMEQLTFFHDTTMFILCFITIFILLLFTFLINNKFSNLLLTNNQLLETIWTVIPSIFLVFIALPSLHILYLMDNLNSPMISLKIMGHQWFWSYEYSNFSNLSFDSYMMSNNKISNFRLLETDNRITLPFKTYIRCLISAADVIHAWTIPSLGIKSDAIPGRLNQTSFLMLRPGMFFGQCSEICGTNHSFMPICIESINLKQFTNWVKNF</sequence>
<evidence type="ECO:0000259" key="20">
    <source>
        <dbReference type="PROSITE" id="PS50857"/>
    </source>
</evidence>
<dbReference type="GO" id="GO:0004129">
    <property type="term" value="F:cytochrome-c oxidase activity"/>
    <property type="evidence" value="ECO:0007669"/>
    <property type="project" value="UniProtKB-EC"/>
</dbReference>
<evidence type="ECO:0000256" key="13">
    <source>
        <dbReference type="ARBA" id="ARBA00022989"/>
    </source>
</evidence>
<evidence type="ECO:0000256" key="8">
    <source>
        <dbReference type="ARBA" id="ARBA00022723"/>
    </source>
</evidence>
<dbReference type="FunFam" id="2.60.40.420:FF:000001">
    <property type="entry name" value="Cytochrome c oxidase subunit 2"/>
    <property type="match status" value="1"/>
</dbReference>
<evidence type="ECO:0000256" key="14">
    <source>
        <dbReference type="ARBA" id="ARBA00023008"/>
    </source>
</evidence>
<evidence type="ECO:0000256" key="7">
    <source>
        <dbReference type="ARBA" id="ARBA00022692"/>
    </source>
</evidence>
<dbReference type="SUPFAM" id="SSF81464">
    <property type="entry name" value="Cytochrome c oxidase subunit II-like, transmembrane region"/>
    <property type="match status" value="1"/>
</dbReference>
<evidence type="ECO:0000256" key="19">
    <source>
        <dbReference type="SAM" id="Phobius"/>
    </source>
</evidence>
<dbReference type="InterPro" id="IPR036257">
    <property type="entry name" value="Cyt_c_oxidase_su2_TM_sf"/>
</dbReference>
<dbReference type="InterPro" id="IPR045187">
    <property type="entry name" value="CcO_II"/>
</dbReference>
<comment type="subunit">
    <text evidence="3">Component of the cytochrome c oxidase (complex IV, CIV), a multisubunit enzyme composed of a catalytic core of 3 subunits and several supernumerary subunits. The complex exists as a monomer or a dimer and forms supercomplexes (SCs) in the inner mitochondrial membrane with ubiquinol-cytochrome c oxidoreductase (cytochrome b-c1 complex, complex III, CIII).</text>
</comment>
<evidence type="ECO:0000259" key="21">
    <source>
        <dbReference type="PROSITE" id="PS50999"/>
    </source>
</evidence>
<evidence type="ECO:0000313" key="22">
    <source>
        <dbReference type="EMBL" id="UZZ43872.1"/>
    </source>
</evidence>
<comment type="cofactor">
    <cofactor evidence="18">
        <name>Cu cation</name>
        <dbReference type="ChEBI" id="CHEBI:23378"/>
    </cofactor>
    <text evidence="18">Binds a copper A center.</text>
</comment>
<dbReference type="PRINTS" id="PR01166">
    <property type="entry name" value="CYCOXIDASEII"/>
</dbReference>
<accession>A0A9E8LNS8</accession>
<dbReference type="InterPro" id="IPR034210">
    <property type="entry name" value="CcO_II_C"/>
</dbReference>
<dbReference type="Gene3D" id="2.60.40.420">
    <property type="entry name" value="Cupredoxins - blue copper proteins"/>
    <property type="match status" value="1"/>
</dbReference>
<feature type="transmembrane region" description="Helical" evidence="19">
    <location>
        <begin position="21"/>
        <end position="44"/>
    </location>
</feature>
<comment type="similarity">
    <text evidence="2 18">Belongs to the cytochrome c oxidase subunit 2 family.</text>
</comment>
<comment type="function">
    <text evidence="18">Component of the cytochrome c oxidase, the last enzyme in the mitochondrial electron transport chain which drives oxidative phosphorylation. The respiratory chain contains 3 multisubunit complexes succinate dehydrogenase (complex II, CII), ubiquinol-cytochrome c oxidoreductase (cytochrome b-c1 complex, complex III, CIII) and cytochrome c oxidase (complex IV, CIV), that cooperate to transfer electrons derived from NADH and succinate to molecular oxygen, creating an electrochemical gradient over the inner membrane that drives transmembrane transport and the ATP synthase. Cytochrome c oxidase is the component of the respiratory chain that catalyzes the reduction of oxygen to water. Electrons originating from reduced cytochrome c in the intermembrane space (IMS) are transferred via the dinuclear copper A center (CU(A)) of subunit 2 and heme A of subunit 1 to the active site in subunit 1, a binuclear center (BNC) formed by heme A3 and copper B (CU(B)). The BNC reduces molecular oxygen to 2 water molecules using 4 electrons from cytochrome c in the IMS and 4 protons from the mitochondrial matrix.</text>
</comment>
<comment type="catalytic activity">
    <reaction evidence="17">
        <text>4 Fe(II)-[cytochrome c] + O2 + 8 H(+)(in) = 4 Fe(III)-[cytochrome c] + 2 H2O + 4 H(+)(out)</text>
        <dbReference type="Rhea" id="RHEA:11436"/>
        <dbReference type="Rhea" id="RHEA-COMP:10350"/>
        <dbReference type="Rhea" id="RHEA-COMP:14399"/>
        <dbReference type="ChEBI" id="CHEBI:15377"/>
        <dbReference type="ChEBI" id="CHEBI:15378"/>
        <dbReference type="ChEBI" id="CHEBI:15379"/>
        <dbReference type="ChEBI" id="CHEBI:29033"/>
        <dbReference type="ChEBI" id="CHEBI:29034"/>
        <dbReference type="EC" id="7.1.1.9"/>
    </reaction>
    <physiologicalReaction direction="left-to-right" evidence="17">
        <dbReference type="Rhea" id="RHEA:11437"/>
    </physiologicalReaction>
</comment>
<protein>
    <recommendedName>
        <fullName evidence="4 18">Cytochrome c oxidase subunit 2</fullName>
    </recommendedName>
</protein>
<keyword evidence="15 18" id="KW-0496">Mitochondrion</keyword>
<dbReference type="AlphaFoldDB" id="A0A9E8LNS8"/>
<dbReference type="PANTHER" id="PTHR22888">
    <property type="entry name" value="CYTOCHROME C OXIDASE, SUBUNIT II"/>
    <property type="match status" value="1"/>
</dbReference>
<proteinExistence type="inferred from homology"/>
<evidence type="ECO:0000256" key="12">
    <source>
        <dbReference type="ARBA" id="ARBA00022982"/>
    </source>
</evidence>
<dbReference type="PROSITE" id="PS50999">
    <property type="entry name" value="COX2_TM"/>
    <property type="match status" value="1"/>
</dbReference>
<keyword evidence="16 18" id="KW-0472">Membrane</keyword>
<feature type="transmembrane region" description="Helical" evidence="19">
    <location>
        <begin position="64"/>
        <end position="87"/>
    </location>
</feature>
<dbReference type="GO" id="GO:0005507">
    <property type="term" value="F:copper ion binding"/>
    <property type="evidence" value="ECO:0007669"/>
    <property type="project" value="InterPro"/>
</dbReference>
<keyword evidence="7 18" id="KW-0812">Transmembrane</keyword>
<evidence type="ECO:0000256" key="3">
    <source>
        <dbReference type="ARBA" id="ARBA00011164"/>
    </source>
</evidence>
<evidence type="ECO:0000256" key="9">
    <source>
        <dbReference type="ARBA" id="ARBA00022792"/>
    </source>
</evidence>
<dbReference type="GO" id="GO:0005743">
    <property type="term" value="C:mitochondrial inner membrane"/>
    <property type="evidence" value="ECO:0007669"/>
    <property type="project" value="UniProtKB-SubCell"/>
</dbReference>
<organism evidence="22">
    <name type="scientific">Dipseudopsis sp. XG-2021</name>
    <dbReference type="NCBI Taxonomy" id="2996733"/>
    <lineage>
        <taxon>Eukaryota</taxon>
        <taxon>Metazoa</taxon>
        <taxon>Ecdysozoa</taxon>
        <taxon>Arthropoda</taxon>
        <taxon>Hexapoda</taxon>
        <taxon>Insecta</taxon>
        <taxon>Pterygota</taxon>
        <taxon>Neoptera</taxon>
        <taxon>Endopterygota</taxon>
        <taxon>Trichoptera</taxon>
        <taxon>Annulipalpia</taxon>
        <taxon>Psychomyioidea</taxon>
        <taxon>Dipseudopsidae</taxon>
        <taxon>Dipseudopsinae</taxon>
        <taxon>Dipseudopsis</taxon>
    </lineage>
</organism>
<keyword evidence="12 18" id="KW-0249">Electron transport</keyword>
<dbReference type="PANTHER" id="PTHR22888:SF9">
    <property type="entry name" value="CYTOCHROME C OXIDASE SUBUNIT 2"/>
    <property type="match status" value="1"/>
</dbReference>
<evidence type="ECO:0000256" key="11">
    <source>
        <dbReference type="ARBA" id="ARBA00022967"/>
    </source>
</evidence>
<gene>
    <name evidence="22" type="primary">COX2</name>
</gene>
<dbReference type="InterPro" id="IPR001505">
    <property type="entry name" value="Copper_CuA"/>
</dbReference>
<dbReference type="Pfam" id="PF00116">
    <property type="entry name" value="COX2"/>
    <property type="match status" value="1"/>
</dbReference>
<keyword evidence="10" id="KW-0460">Magnesium</keyword>
<reference evidence="22" key="1">
    <citation type="submission" date="2021-11" db="EMBL/GenBank/DDBJ databases">
        <authorList>
            <person name="Ge X.-Y."/>
            <person name="Peng L."/>
            <person name="Sun C.-H."/>
            <person name="Wang B.-X."/>
        </authorList>
    </citation>
    <scope>NUCLEOTIDE SEQUENCE</scope>
</reference>
<evidence type="ECO:0000256" key="6">
    <source>
        <dbReference type="ARBA" id="ARBA00022660"/>
    </source>
</evidence>
<keyword evidence="5 18" id="KW-0813">Transport</keyword>
<keyword evidence="8 18" id="KW-0479">Metal-binding</keyword>
<feature type="domain" description="Cytochrome oxidase subunit II copper A binding" evidence="20">
    <location>
        <begin position="92"/>
        <end position="223"/>
    </location>
</feature>
<evidence type="ECO:0000256" key="5">
    <source>
        <dbReference type="ARBA" id="ARBA00022448"/>
    </source>
</evidence>
<dbReference type="CDD" id="cd13912">
    <property type="entry name" value="CcO_II_C"/>
    <property type="match status" value="1"/>
</dbReference>
<dbReference type="PROSITE" id="PS00078">
    <property type="entry name" value="COX2"/>
    <property type="match status" value="1"/>
</dbReference>
<name>A0A9E8LNS8_9NEOP</name>